<sequence>MSAYDYQPLYGGAHYDPEPAGGHVTSLSLYDGPDRTTTVAAAGPATRLRAGAYRFALPDVPPGRYWATVTFTPSEGAQPVKDESVRLDLPLGLGLVTSPEAVAKELGVPLPLTVEQRDDLLTAIRKAQADVVGYLGRPVVPQLLARTALTPYVRRGDSLEDVEAWPLEDVDDLVCVAAYRDRGDGTYDVDFLVGLDGAVNDPIVRYVTTHAAESERQRPGGVGSQGRRVTSVSAEGQSISYEAAPTPGQAGALPTLDSLSRHKRRLFQPLNGPARPPWPYSSARSVRGRW</sequence>
<dbReference type="Proteomes" id="UP001500124">
    <property type="component" value="Unassembled WGS sequence"/>
</dbReference>
<feature type="region of interest" description="Disordered" evidence="1">
    <location>
        <begin position="211"/>
        <end position="234"/>
    </location>
</feature>
<accession>A0ABP9L8D4</accession>
<dbReference type="EMBL" id="BAABKC010000087">
    <property type="protein sequence ID" value="GAA5071001.1"/>
    <property type="molecule type" value="Genomic_DNA"/>
</dbReference>
<keyword evidence="3" id="KW-1185">Reference proteome</keyword>
<evidence type="ECO:0000313" key="2">
    <source>
        <dbReference type="EMBL" id="GAA5071001.1"/>
    </source>
</evidence>
<evidence type="ECO:0000256" key="1">
    <source>
        <dbReference type="SAM" id="MobiDB-lite"/>
    </source>
</evidence>
<evidence type="ECO:0000313" key="3">
    <source>
        <dbReference type="Proteomes" id="UP001500124"/>
    </source>
</evidence>
<dbReference type="RefSeq" id="WP_345670912.1">
    <property type="nucleotide sequence ID" value="NZ_BAABKC010000087.1"/>
</dbReference>
<feature type="region of interest" description="Disordered" evidence="1">
    <location>
        <begin position="267"/>
        <end position="290"/>
    </location>
</feature>
<reference evidence="3" key="1">
    <citation type="journal article" date="2019" name="Int. J. Syst. Evol. Microbiol.">
        <title>The Global Catalogue of Microorganisms (GCM) 10K type strain sequencing project: providing services to taxonomists for standard genome sequencing and annotation.</title>
        <authorList>
            <consortium name="The Broad Institute Genomics Platform"/>
            <consortium name="The Broad Institute Genome Sequencing Center for Infectious Disease"/>
            <person name="Wu L."/>
            <person name="Ma J."/>
        </authorList>
    </citation>
    <scope>NUCLEOTIDE SEQUENCE [LARGE SCALE GENOMIC DNA]</scope>
    <source>
        <strain evidence="3">JCM 18410</strain>
    </source>
</reference>
<name>A0ABP9L8D4_9ACTN</name>
<proteinExistence type="predicted"/>
<protein>
    <submittedName>
        <fullName evidence="2">Uncharacterized protein</fullName>
    </submittedName>
</protein>
<comment type="caution">
    <text evidence="2">The sequence shown here is derived from an EMBL/GenBank/DDBJ whole genome shotgun (WGS) entry which is preliminary data.</text>
</comment>
<gene>
    <name evidence="2" type="ORF">GCM10023336_56640</name>
</gene>
<organism evidence="2 3">
    <name type="scientific">Streptomyces similanensis</name>
    <dbReference type="NCBI Taxonomy" id="1274988"/>
    <lineage>
        <taxon>Bacteria</taxon>
        <taxon>Bacillati</taxon>
        <taxon>Actinomycetota</taxon>
        <taxon>Actinomycetes</taxon>
        <taxon>Kitasatosporales</taxon>
        <taxon>Streptomycetaceae</taxon>
        <taxon>Streptomyces</taxon>
    </lineage>
</organism>